<dbReference type="AlphaFoldDB" id="A0AAV0BVI7"/>
<dbReference type="InterPro" id="IPR011990">
    <property type="entry name" value="TPR-like_helical_dom_sf"/>
</dbReference>
<name>A0AAV0BVI7_9ASTE</name>
<comment type="similarity">
    <text evidence="1">Belongs to the PPR family. P subfamily.</text>
</comment>
<dbReference type="PROSITE" id="PS51375">
    <property type="entry name" value="PPR"/>
    <property type="match status" value="2"/>
</dbReference>
<evidence type="ECO:0000256" key="2">
    <source>
        <dbReference type="ARBA" id="ARBA00022737"/>
    </source>
</evidence>
<evidence type="ECO:0008006" key="7">
    <source>
        <dbReference type="Google" id="ProtNLM"/>
    </source>
</evidence>
<reference evidence="5" key="1">
    <citation type="submission" date="2022-07" db="EMBL/GenBank/DDBJ databases">
        <authorList>
            <person name="Macas J."/>
            <person name="Novak P."/>
            <person name="Neumann P."/>
        </authorList>
    </citation>
    <scope>NUCLEOTIDE SEQUENCE</scope>
</reference>
<dbReference type="InterPro" id="IPR051240">
    <property type="entry name" value="Mito_RNA-Proc/Resp"/>
</dbReference>
<feature type="repeat" description="PPR" evidence="3">
    <location>
        <begin position="272"/>
        <end position="306"/>
    </location>
</feature>
<evidence type="ECO:0000256" key="3">
    <source>
        <dbReference type="PROSITE-ProRule" id="PRU00708"/>
    </source>
</evidence>
<gene>
    <name evidence="5" type="ORF">CEPIT_LOCUS129</name>
</gene>
<keyword evidence="6" id="KW-1185">Reference proteome</keyword>
<feature type="compositionally biased region" description="Low complexity" evidence="4">
    <location>
        <begin position="42"/>
        <end position="54"/>
    </location>
</feature>
<proteinExistence type="inferred from homology"/>
<feature type="repeat" description="PPR" evidence="3">
    <location>
        <begin position="307"/>
        <end position="337"/>
    </location>
</feature>
<evidence type="ECO:0000313" key="5">
    <source>
        <dbReference type="EMBL" id="CAH9050843.1"/>
    </source>
</evidence>
<evidence type="ECO:0000313" key="6">
    <source>
        <dbReference type="Proteomes" id="UP001152523"/>
    </source>
</evidence>
<dbReference type="PANTHER" id="PTHR47933:SF11">
    <property type="entry name" value="PENTATRICOPEPTIDE REPEAT-CONTAINING PROTEIN 2"/>
    <property type="match status" value="1"/>
</dbReference>
<sequence length="363" mass="40652">MDIRRRTVQNNHKMDIRRIRIPKTTALLFPTKRPLACVISTASSNSPAPAPSSSRPRRAVNPKPHPPPGQQQVLDRRWLTSLLSRPHLEYSDCKQLIRQLTPSQFDVLFSDLSPSSLIPSTALKFFYIASSSCGFQFSVKSYCNLLRLLVASNLEMPARLLLIRLMDGKLHTLFSDPDKKHVEIATTLVDLSGVPALCNTVRIYDLFLHVCCTQFKNAGFSIALDTFQIFAGKGFFPSLKTCCFLLNSLVKANELHKSYQVLDTLIQRVIPDVYFFSIAINALCKGGKVKEAKQLFAKMGEIGVTPNVFVYNNLINGLCKNGELEEAFKLKEEMGGRAQYCDIKCPHPLPLSIWKQAKGIFAS</sequence>
<accession>A0AAV0BVI7</accession>
<dbReference type="PANTHER" id="PTHR47933">
    <property type="entry name" value="PENTATRICOPEPTIDE REPEAT-CONTAINING PROTEIN 1, MITOCHONDRIAL"/>
    <property type="match status" value="1"/>
</dbReference>
<dbReference type="NCBIfam" id="TIGR00756">
    <property type="entry name" value="PPR"/>
    <property type="match status" value="2"/>
</dbReference>
<organism evidence="5 6">
    <name type="scientific">Cuscuta epithymum</name>
    <dbReference type="NCBI Taxonomy" id="186058"/>
    <lineage>
        <taxon>Eukaryota</taxon>
        <taxon>Viridiplantae</taxon>
        <taxon>Streptophyta</taxon>
        <taxon>Embryophyta</taxon>
        <taxon>Tracheophyta</taxon>
        <taxon>Spermatophyta</taxon>
        <taxon>Magnoliopsida</taxon>
        <taxon>eudicotyledons</taxon>
        <taxon>Gunneridae</taxon>
        <taxon>Pentapetalae</taxon>
        <taxon>asterids</taxon>
        <taxon>lamiids</taxon>
        <taxon>Solanales</taxon>
        <taxon>Convolvulaceae</taxon>
        <taxon>Cuscuteae</taxon>
        <taxon>Cuscuta</taxon>
        <taxon>Cuscuta subgen. Cuscuta</taxon>
    </lineage>
</organism>
<evidence type="ECO:0000256" key="1">
    <source>
        <dbReference type="ARBA" id="ARBA00007626"/>
    </source>
</evidence>
<protein>
    <recommendedName>
        <fullName evidence="7">Pentatricopeptide repeat-containing protein</fullName>
    </recommendedName>
</protein>
<dbReference type="EMBL" id="CAMAPF010000003">
    <property type="protein sequence ID" value="CAH9050843.1"/>
    <property type="molecule type" value="Genomic_DNA"/>
</dbReference>
<dbReference type="InterPro" id="IPR002885">
    <property type="entry name" value="PPR_rpt"/>
</dbReference>
<comment type="caution">
    <text evidence="5">The sequence shown here is derived from an EMBL/GenBank/DDBJ whole genome shotgun (WGS) entry which is preliminary data.</text>
</comment>
<evidence type="ECO:0000256" key="4">
    <source>
        <dbReference type="SAM" id="MobiDB-lite"/>
    </source>
</evidence>
<dbReference type="Pfam" id="PF12854">
    <property type="entry name" value="PPR_1"/>
    <property type="match status" value="2"/>
</dbReference>
<dbReference type="GO" id="GO:0003729">
    <property type="term" value="F:mRNA binding"/>
    <property type="evidence" value="ECO:0007669"/>
    <property type="project" value="TreeGrafter"/>
</dbReference>
<dbReference type="Proteomes" id="UP001152523">
    <property type="component" value="Unassembled WGS sequence"/>
</dbReference>
<feature type="region of interest" description="Disordered" evidence="4">
    <location>
        <begin position="41"/>
        <end position="71"/>
    </location>
</feature>
<dbReference type="Gene3D" id="1.25.40.10">
    <property type="entry name" value="Tetratricopeptide repeat domain"/>
    <property type="match status" value="2"/>
</dbReference>
<keyword evidence="2" id="KW-0677">Repeat</keyword>